<protein>
    <submittedName>
        <fullName evidence="2 4">Uncharacterized protein</fullName>
    </submittedName>
</protein>
<evidence type="ECO:0000256" key="1">
    <source>
        <dbReference type="SAM" id="SignalP"/>
    </source>
</evidence>
<dbReference type="EMBL" id="PSQE01000002">
    <property type="protein sequence ID" value="RHN76020.1"/>
    <property type="molecule type" value="Genomic_DNA"/>
</dbReference>
<dbReference type="AlphaFoldDB" id="G7IU82"/>
<dbReference type="Proteomes" id="UP000002051">
    <property type="component" value="Chromosome 2"/>
</dbReference>
<reference evidence="2 5" key="1">
    <citation type="journal article" date="2011" name="Nature">
        <title>The Medicago genome provides insight into the evolution of rhizobial symbioses.</title>
        <authorList>
            <person name="Young N.D."/>
            <person name="Debelle F."/>
            <person name="Oldroyd G.E."/>
            <person name="Geurts R."/>
            <person name="Cannon S.B."/>
            <person name="Udvardi M.K."/>
            <person name="Benedito V.A."/>
            <person name="Mayer K.F."/>
            <person name="Gouzy J."/>
            <person name="Schoof H."/>
            <person name="Van de Peer Y."/>
            <person name="Proost S."/>
            <person name="Cook D.R."/>
            <person name="Meyers B.C."/>
            <person name="Spannagl M."/>
            <person name="Cheung F."/>
            <person name="De Mita S."/>
            <person name="Krishnakumar V."/>
            <person name="Gundlach H."/>
            <person name="Zhou S."/>
            <person name="Mudge J."/>
            <person name="Bharti A.K."/>
            <person name="Murray J.D."/>
            <person name="Naoumkina M.A."/>
            <person name="Rosen B."/>
            <person name="Silverstein K.A."/>
            <person name="Tang H."/>
            <person name="Rombauts S."/>
            <person name="Zhao P.X."/>
            <person name="Zhou P."/>
            <person name="Barbe V."/>
            <person name="Bardou P."/>
            <person name="Bechner M."/>
            <person name="Bellec A."/>
            <person name="Berger A."/>
            <person name="Berges H."/>
            <person name="Bidwell S."/>
            <person name="Bisseling T."/>
            <person name="Choisne N."/>
            <person name="Couloux A."/>
            <person name="Denny R."/>
            <person name="Deshpande S."/>
            <person name="Dai X."/>
            <person name="Doyle J.J."/>
            <person name="Dudez A.M."/>
            <person name="Farmer A.D."/>
            <person name="Fouteau S."/>
            <person name="Franken C."/>
            <person name="Gibelin C."/>
            <person name="Gish J."/>
            <person name="Goldstein S."/>
            <person name="Gonzalez A.J."/>
            <person name="Green P.J."/>
            <person name="Hallab A."/>
            <person name="Hartog M."/>
            <person name="Hua A."/>
            <person name="Humphray S.J."/>
            <person name="Jeong D.H."/>
            <person name="Jing Y."/>
            <person name="Jocker A."/>
            <person name="Kenton S.M."/>
            <person name="Kim D.J."/>
            <person name="Klee K."/>
            <person name="Lai H."/>
            <person name="Lang C."/>
            <person name="Lin S."/>
            <person name="Macmil S.L."/>
            <person name="Magdelenat G."/>
            <person name="Matthews L."/>
            <person name="McCorrison J."/>
            <person name="Monaghan E.L."/>
            <person name="Mun J.H."/>
            <person name="Najar F.Z."/>
            <person name="Nicholson C."/>
            <person name="Noirot C."/>
            <person name="O'Bleness M."/>
            <person name="Paule C.R."/>
            <person name="Poulain J."/>
            <person name="Prion F."/>
            <person name="Qin B."/>
            <person name="Qu C."/>
            <person name="Retzel E.F."/>
            <person name="Riddle C."/>
            <person name="Sallet E."/>
            <person name="Samain S."/>
            <person name="Samson N."/>
            <person name="Sanders I."/>
            <person name="Saurat O."/>
            <person name="Scarpelli C."/>
            <person name="Schiex T."/>
            <person name="Segurens B."/>
            <person name="Severin A.J."/>
            <person name="Sherrier D.J."/>
            <person name="Shi R."/>
            <person name="Sims S."/>
            <person name="Singer S.R."/>
            <person name="Sinharoy S."/>
            <person name="Sterck L."/>
            <person name="Viollet A."/>
            <person name="Wang B.B."/>
            <person name="Wang K."/>
            <person name="Wang M."/>
            <person name="Wang X."/>
            <person name="Warfsmann J."/>
            <person name="Weissenbach J."/>
            <person name="White D.D."/>
            <person name="White J.D."/>
            <person name="Wiley G.B."/>
            <person name="Wincker P."/>
            <person name="Xing Y."/>
            <person name="Yang L."/>
            <person name="Yao Z."/>
            <person name="Ying F."/>
            <person name="Zhai J."/>
            <person name="Zhou L."/>
            <person name="Zuber A."/>
            <person name="Denarie J."/>
            <person name="Dixon R.A."/>
            <person name="May G.D."/>
            <person name="Schwartz D.C."/>
            <person name="Rogers J."/>
            <person name="Quetier F."/>
            <person name="Town C.D."/>
            <person name="Roe B.A."/>
        </authorList>
    </citation>
    <scope>NUCLEOTIDE SEQUENCE [LARGE SCALE GENOMIC DNA]</scope>
    <source>
        <strain evidence="2">A17</strain>
        <strain evidence="4 5">cv. Jemalong A17</strain>
    </source>
</reference>
<dbReference type="Proteomes" id="UP000265566">
    <property type="component" value="Chromosome 2"/>
</dbReference>
<dbReference type="Gramene" id="rna12291">
    <property type="protein sequence ID" value="RHN76020.1"/>
    <property type="gene ID" value="gene12291"/>
</dbReference>
<reference evidence="3" key="4">
    <citation type="journal article" date="2018" name="Nat. Plants">
        <title>Whole-genome landscape of Medicago truncatula symbiotic genes.</title>
        <authorList>
            <person name="Pecrix Y."/>
            <person name="Gamas P."/>
            <person name="Carrere S."/>
        </authorList>
    </citation>
    <scope>NUCLEOTIDE SEQUENCE</scope>
    <source>
        <tissue evidence="3">Leaves</tissue>
    </source>
</reference>
<reference evidence="2 5" key="2">
    <citation type="journal article" date="2014" name="BMC Genomics">
        <title>An improved genome release (version Mt4.0) for the model legume Medicago truncatula.</title>
        <authorList>
            <person name="Tang H."/>
            <person name="Krishnakumar V."/>
            <person name="Bidwell S."/>
            <person name="Rosen B."/>
            <person name="Chan A."/>
            <person name="Zhou S."/>
            <person name="Gentzbittel L."/>
            <person name="Childs K.L."/>
            <person name="Yandell M."/>
            <person name="Gundlach H."/>
            <person name="Mayer K.F."/>
            <person name="Schwartz D.C."/>
            <person name="Town C.D."/>
        </authorList>
    </citation>
    <scope>GENOME REANNOTATION</scope>
    <source>
        <strain evidence="4 5">cv. Jemalong A17</strain>
    </source>
</reference>
<evidence type="ECO:0000313" key="3">
    <source>
        <dbReference type="EMBL" id="RHN76020.1"/>
    </source>
</evidence>
<dbReference type="EnsemblPlants" id="AES67538">
    <property type="protein sequence ID" value="AES67538"/>
    <property type="gene ID" value="MTR_2g095940"/>
</dbReference>
<proteinExistence type="predicted"/>
<evidence type="ECO:0000313" key="2">
    <source>
        <dbReference type="EMBL" id="AES67538.1"/>
    </source>
</evidence>
<evidence type="ECO:0000313" key="5">
    <source>
        <dbReference type="Proteomes" id="UP000002051"/>
    </source>
</evidence>
<accession>G7IU82</accession>
<keyword evidence="1" id="KW-0732">Signal</keyword>
<keyword evidence="5" id="KW-1185">Reference proteome</keyword>
<gene>
    <name evidence="2" type="ordered locus">MTR_2g095940</name>
    <name evidence="3" type="ORF">MtrunA17_Chr2g0327521</name>
</gene>
<feature type="chain" id="PRO_5014572449" evidence="1">
    <location>
        <begin position="20"/>
        <end position="53"/>
    </location>
</feature>
<sequence length="53" mass="5869">MCVLLKWMLDVFRMATLLGGCVFKNNSGDISMIVCKKESIATDPCMEEALGVR</sequence>
<evidence type="ECO:0000313" key="4">
    <source>
        <dbReference type="EnsemblPlants" id="AES67538"/>
    </source>
</evidence>
<reference evidence="4" key="3">
    <citation type="submission" date="2015-04" db="UniProtKB">
        <authorList>
            <consortium name="EnsemblPlants"/>
        </authorList>
    </citation>
    <scope>IDENTIFICATION</scope>
    <source>
        <strain evidence="4">cv. Jemalong A17</strain>
    </source>
</reference>
<dbReference type="EMBL" id="CM001218">
    <property type="protein sequence ID" value="AES67538.1"/>
    <property type="molecule type" value="Genomic_DNA"/>
</dbReference>
<organism evidence="2 5">
    <name type="scientific">Medicago truncatula</name>
    <name type="common">Barrel medic</name>
    <name type="synonym">Medicago tribuloides</name>
    <dbReference type="NCBI Taxonomy" id="3880"/>
    <lineage>
        <taxon>Eukaryota</taxon>
        <taxon>Viridiplantae</taxon>
        <taxon>Streptophyta</taxon>
        <taxon>Embryophyta</taxon>
        <taxon>Tracheophyta</taxon>
        <taxon>Spermatophyta</taxon>
        <taxon>Magnoliopsida</taxon>
        <taxon>eudicotyledons</taxon>
        <taxon>Gunneridae</taxon>
        <taxon>Pentapetalae</taxon>
        <taxon>rosids</taxon>
        <taxon>fabids</taxon>
        <taxon>Fabales</taxon>
        <taxon>Fabaceae</taxon>
        <taxon>Papilionoideae</taxon>
        <taxon>50 kb inversion clade</taxon>
        <taxon>NPAAA clade</taxon>
        <taxon>Hologalegina</taxon>
        <taxon>IRL clade</taxon>
        <taxon>Trifolieae</taxon>
        <taxon>Medicago</taxon>
    </lineage>
</organism>
<name>G7IU82_MEDTR</name>
<dbReference type="HOGENOM" id="CLU_3071680_0_0_1"/>
<dbReference type="PaxDb" id="3880-AES67538"/>
<feature type="signal peptide" evidence="1">
    <location>
        <begin position="1"/>
        <end position="19"/>
    </location>
</feature>